<evidence type="ECO:0000313" key="3">
    <source>
        <dbReference type="EMBL" id="KAJ7314887.1"/>
    </source>
</evidence>
<sequence length="518" mass="56540">MYWGCSPRPLLFAGCCPLAGAGSLAGAGCSAPLFVFRVIDPLAITSNIAKPHCMELQLTEVGNGPVMAHYVTLGPLCGTARHMAAAWCKKKRKNIEDLSLDQAESDFFDQILFCVQLWFNRDHEPCSGVLIYYDFTLVVSLNNTRKWNVGLTPASTSPQRLLGIGCGTVSLLRDFCNSSSFTQGPRGSKLQFKPPIPSLLGAKPSKRPWHQGKLNGLVLEVPLKKSCCPGRRILEEVGWPVVFRVRGMGSVPGNRREGRLNNFDLGNVEGTECGKVETMRRILMSSPSSRNYEEYGRKVGGLKQNAVHEQDGRTDGQPSRPVPELLSAQHAVPSPDGSEDGRPVHRKTEGRTDGTDDSGLVKPKGRNSTTQLHDAVRLDVAHYMYMQAGLTTMQHPIIEEIDIAPIALPANSASASTYSIWSLNVTAAFGVFTIGAETDGVEYSTNNPNIFGTLPVCATFSRPNFTSLLRWIRGPGKIHDLSSCTSSSNGHFIHSTSLLWWIRGPGKIKVLFRPPLAI</sequence>
<evidence type="ECO:0000256" key="2">
    <source>
        <dbReference type="SAM" id="SignalP"/>
    </source>
</evidence>
<accession>A0AAD7EEJ5</accession>
<keyword evidence="2" id="KW-0732">Signal</keyword>
<feature type="signal peptide" evidence="2">
    <location>
        <begin position="1"/>
        <end position="21"/>
    </location>
</feature>
<dbReference type="EMBL" id="JARIHO010000064">
    <property type="protein sequence ID" value="KAJ7314887.1"/>
    <property type="molecule type" value="Genomic_DNA"/>
</dbReference>
<protein>
    <submittedName>
        <fullName evidence="3">Uncharacterized protein</fullName>
    </submittedName>
</protein>
<organism evidence="3 4">
    <name type="scientific">Mycena albidolilacea</name>
    <dbReference type="NCBI Taxonomy" id="1033008"/>
    <lineage>
        <taxon>Eukaryota</taxon>
        <taxon>Fungi</taxon>
        <taxon>Dikarya</taxon>
        <taxon>Basidiomycota</taxon>
        <taxon>Agaricomycotina</taxon>
        <taxon>Agaricomycetes</taxon>
        <taxon>Agaricomycetidae</taxon>
        <taxon>Agaricales</taxon>
        <taxon>Marasmiineae</taxon>
        <taxon>Mycenaceae</taxon>
        <taxon>Mycena</taxon>
    </lineage>
</organism>
<reference evidence="3" key="1">
    <citation type="submission" date="2023-03" db="EMBL/GenBank/DDBJ databases">
        <title>Massive genome expansion in bonnet fungi (Mycena s.s.) driven by repeated elements and novel gene families across ecological guilds.</title>
        <authorList>
            <consortium name="Lawrence Berkeley National Laboratory"/>
            <person name="Harder C.B."/>
            <person name="Miyauchi S."/>
            <person name="Viragh M."/>
            <person name="Kuo A."/>
            <person name="Thoen E."/>
            <person name="Andreopoulos B."/>
            <person name="Lu D."/>
            <person name="Skrede I."/>
            <person name="Drula E."/>
            <person name="Henrissat B."/>
            <person name="Morin E."/>
            <person name="Kohler A."/>
            <person name="Barry K."/>
            <person name="LaButti K."/>
            <person name="Morin E."/>
            <person name="Salamov A."/>
            <person name="Lipzen A."/>
            <person name="Mereny Z."/>
            <person name="Hegedus B."/>
            <person name="Baldrian P."/>
            <person name="Stursova M."/>
            <person name="Weitz H."/>
            <person name="Taylor A."/>
            <person name="Grigoriev I.V."/>
            <person name="Nagy L.G."/>
            <person name="Martin F."/>
            <person name="Kauserud H."/>
        </authorList>
    </citation>
    <scope>NUCLEOTIDE SEQUENCE</scope>
    <source>
        <strain evidence="3">CBHHK002</strain>
    </source>
</reference>
<name>A0AAD7EEJ5_9AGAR</name>
<comment type="caution">
    <text evidence="3">The sequence shown here is derived from an EMBL/GenBank/DDBJ whole genome shotgun (WGS) entry which is preliminary data.</text>
</comment>
<dbReference type="Proteomes" id="UP001218218">
    <property type="component" value="Unassembled WGS sequence"/>
</dbReference>
<feature type="compositionally biased region" description="Basic and acidic residues" evidence="1">
    <location>
        <begin position="339"/>
        <end position="354"/>
    </location>
</feature>
<evidence type="ECO:0000256" key="1">
    <source>
        <dbReference type="SAM" id="MobiDB-lite"/>
    </source>
</evidence>
<dbReference type="AlphaFoldDB" id="A0AAD7EEJ5"/>
<feature type="region of interest" description="Disordered" evidence="1">
    <location>
        <begin position="329"/>
        <end position="373"/>
    </location>
</feature>
<proteinExistence type="predicted"/>
<feature type="chain" id="PRO_5041977232" evidence="2">
    <location>
        <begin position="22"/>
        <end position="518"/>
    </location>
</feature>
<evidence type="ECO:0000313" key="4">
    <source>
        <dbReference type="Proteomes" id="UP001218218"/>
    </source>
</evidence>
<gene>
    <name evidence="3" type="ORF">DFH08DRAFT_1040383</name>
</gene>
<keyword evidence="4" id="KW-1185">Reference proteome</keyword>